<evidence type="ECO:0000256" key="5">
    <source>
        <dbReference type="ARBA" id="ARBA00022692"/>
    </source>
</evidence>
<name>A0A7X9S168_9BACT</name>
<evidence type="ECO:0000313" key="9">
    <source>
        <dbReference type="Proteomes" id="UP000576082"/>
    </source>
</evidence>
<keyword evidence="3" id="KW-0813">Transport</keyword>
<evidence type="ECO:0000256" key="7">
    <source>
        <dbReference type="ARBA" id="ARBA00023237"/>
    </source>
</evidence>
<evidence type="ECO:0000256" key="2">
    <source>
        <dbReference type="ARBA" id="ARBA00007613"/>
    </source>
</evidence>
<accession>A0A7X9S168</accession>
<sequence>MKHFALLILFSLKGFYSYSQVNTLSLEEAIHYTLDQNFEIKIERMNLQDAEQQNTWGNAGRYPQVQLQSSNNLQYQYSSPASPFALEGKSSNNSINLGLSGQWVLYNGFNVSIRKEQFEKLEERARWQLLYEMEEQIDQVVQSYYMVQYENEKLKVLERILKLSRDKLETTELHNKVGAGSQFELARDQTTFYTDSTNYIDQKLVCENAQRDLNFLMGIEAIDQQYQLTDPLSITPIHFNYEELYDKMNTYNSSLQAQKINVYLQENNYQQNKNLKSITLMADMSYSGNTNWYTADMPQLEGGFKEETNRGFGYGQTIGLTLSVPIYNGGKNNRQIQSAIIKKEQAQIEMDRVELYLKKEFTKSYKEYQNAIRKVELSKESLNAAEKNLVLSQKQLEQGTITTFEFRQVQNSFLNSSLNLFNAQFVLIQSHVALLRVSGQLISNFQ</sequence>
<dbReference type="Gene3D" id="1.20.1600.10">
    <property type="entry name" value="Outer membrane efflux proteins (OEP)"/>
    <property type="match status" value="1"/>
</dbReference>
<comment type="caution">
    <text evidence="8">The sequence shown here is derived from an EMBL/GenBank/DDBJ whole genome shotgun (WGS) entry which is preliminary data.</text>
</comment>
<evidence type="ECO:0000256" key="6">
    <source>
        <dbReference type="ARBA" id="ARBA00023136"/>
    </source>
</evidence>
<organism evidence="8 9">
    <name type="scientific">Flammeovirga aprica JL-4</name>
    <dbReference type="NCBI Taxonomy" id="694437"/>
    <lineage>
        <taxon>Bacteria</taxon>
        <taxon>Pseudomonadati</taxon>
        <taxon>Bacteroidota</taxon>
        <taxon>Cytophagia</taxon>
        <taxon>Cytophagales</taxon>
        <taxon>Flammeovirgaceae</taxon>
        <taxon>Flammeovirga</taxon>
    </lineage>
</organism>
<dbReference type="GO" id="GO:0015562">
    <property type="term" value="F:efflux transmembrane transporter activity"/>
    <property type="evidence" value="ECO:0007669"/>
    <property type="project" value="InterPro"/>
</dbReference>
<protein>
    <submittedName>
        <fullName evidence="8">TolC family protein</fullName>
    </submittedName>
</protein>
<keyword evidence="5" id="KW-0812">Transmembrane</keyword>
<dbReference type="EMBL" id="JABANE010000159">
    <property type="protein sequence ID" value="NME72426.1"/>
    <property type="molecule type" value="Genomic_DNA"/>
</dbReference>
<dbReference type="Pfam" id="PF02321">
    <property type="entry name" value="OEP"/>
    <property type="match status" value="2"/>
</dbReference>
<keyword evidence="6" id="KW-0472">Membrane</keyword>
<dbReference type="GO" id="GO:1990281">
    <property type="term" value="C:efflux pump complex"/>
    <property type="evidence" value="ECO:0007669"/>
    <property type="project" value="TreeGrafter"/>
</dbReference>
<dbReference type="GO" id="GO:0009279">
    <property type="term" value="C:cell outer membrane"/>
    <property type="evidence" value="ECO:0007669"/>
    <property type="project" value="UniProtKB-SubCell"/>
</dbReference>
<dbReference type="PANTHER" id="PTHR30026">
    <property type="entry name" value="OUTER MEMBRANE PROTEIN TOLC"/>
    <property type="match status" value="1"/>
</dbReference>
<keyword evidence="4" id="KW-1134">Transmembrane beta strand</keyword>
<evidence type="ECO:0000256" key="3">
    <source>
        <dbReference type="ARBA" id="ARBA00022448"/>
    </source>
</evidence>
<dbReference type="AlphaFoldDB" id="A0A7X9S168"/>
<reference evidence="8 9" key="1">
    <citation type="submission" date="2020-04" db="EMBL/GenBank/DDBJ databases">
        <title>Flammeovirga sp. SR4, a novel species isolated from seawater.</title>
        <authorList>
            <person name="Wang X."/>
        </authorList>
    </citation>
    <scope>NUCLEOTIDE SEQUENCE [LARGE SCALE GENOMIC DNA]</scope>
    <source>
        <strain evidence="8 9">ATCC 23126</strain>
    </source>
</reference>
<dbReference type="GO" id="GO:0015288">
    <property type="term" value="F:porin activity"/>
    <property type="evidence" value="ECO:0007669"/>
    <property type="project" value="TreeGrafter"/>
</dbReference>
<comment type="subcellular location">
    <subcellularLocation>
        <location evidence="1">Cell outer membrane</location>
    </subcellularLocation>
</comment>
<evidence type="ECO:0000256" key="1">
    <source>
        <dbReference type="ARBA" id="ARBA00004442"/>
    </source>
</evidence>
<dbReference type="RefSeq" id="WP_169660617.1">
    <property type="nucleotide sequence ID" value="NZ_JABANE010000159.1"/>
</dbReference>
<gene>
    <name evidence="8" type="ORF">HHU12_30980</name>
</gene>
<dbReference type="SUPFAM" id="SSF56954">
    <property type="entry name" value="Outer membrane efflux proteins (OEP)"/>
    <property type="match status" value="1"/>
</dbReference>
<comment type="similarity">
    <text evidence="2">Belongs to the outer membrane factor (OMF) (TC 1.B.17) family.</text>
</comment>
<dbReference type="InterPro" id="IPR003423">
    <property type="entry name" value="OMP_efflux"/>
</dbReference>
<dbReference type="Proteomes" id="UP000576082">
    <property type="component" value="Unassembled WGS sequence"/>
</dbReference>
<evidence type="ECO:0000313" key="8">
    <source>
        <dbReference type="EMBL" id="NME72426.1"/>
    </source>
</evidence>
<proteinExistence type="inferred from homology"/>
<keyword evidence="9" id="KW-1185">Reference proteome</keyword>
<evidence type="ECO:0000256" key="4">
    <source>
        <dbReference type="ARBA" id="ARBA00022452"/>
    </source>
</evidence>
<dbReference type="PANTHER" id="PTHR30026:SF20">
    <property type="entry name" value="OUTER MEMBRANE PROTEIN TOLC"/>
    <property type="match status" value="1"/>
</dbReference>
<keyword evidence="7" id="KW-0998">Cell outer membrane</keyword>
<dbReference type="InterPro" id="IPR051906">
    <property type="entry name" value="TolC-like"/>
</dbReference>